<evidence type="ECO:0000259" key="3">
    <source>
        <dbReference type="Pfam" id="PF09409"/>
    </source>
</evidence>
<gene>
    <name evidence="4" type="ORF">DBRI1063_LOCUS8120</name>
</gene>
<dbReference type="EMBL" id="HBGN01012736">
    <property type="protein sequence ID" value="CAD9324535.1"/>
    <property type="molecule type" value="Transcribed_RNA"/>
</dbReference>
<dbReference type="Pfam" id="PF09409">
    <property type="entry name" value="PUB"/>
    <property type="match status" value="1"/>
</dbReference>
<feature type="compositionally biased region" description="Basic and acidic residues" evidence="2">
    <location>
        <begin position="1"/>
        <end position="12"/>
    </location>
</feature>
<dbReference type="InterPro" id="IPR018997">
    <property type="entry name" value="PUB_domain"/>
</dbReference>
<feature type="coiled-coil region" evidence="1">
    <location>
        <begin position="20"/>
        <end position="83"/>
    </location>
</feature>
<dbReference type="InterPro" id="IPR036339">
    <property type="entry name" value="PUB-like_dom_sf"/>
</dbReference>
<evidence type="ECO:0000313" key="4">
    <source>
        <dbReference type="EMBL" id="CAD9324535.1"/>
    </source>
</evidence>
<dbReference type="CDD" id="cd09212">
    <property type="entry name" value="PUB"/>
    <property type="match status" value="1"/>
</dbReference>
<dbReference type="Gene3D" id="1.20.58.2190">
    <property type="match status" value="1"/>
</dbReference>
<dbReference type="PANTHER" id="PTHR23153:SF38">
    <property type="entry name" value="UBX DOMAIN-CONTAINING PROTEIN 6"/>
    <property type="match status" value="1"/>
</dbReference>
<protein>
    <recommendedName>
        <fullName evidence="3">PUB domain-containing protein</fullName>
    </recommendedName>
</protein>
<accession>A0A6U3X4B2</accession>
<dbReference type="AlphaFoldDB" id="A0A6U3X4B2"/>
<name>A0A6U3X4B2_9STRA</name>
<evidence type="ECO:0000256" key="2">
    <source>
        <dbReference type="SAM" id="MobiDB-lite"/>
    </source>
</evidence>
<dbReference type="PANTHER" id="PTHR23153">
    <property type="entry name" value="UBX-RELATED"/>
    <property type="match status" value="1"/>
</dbReference>
<feature type="region of interest" description="Disordered" evidence="2">
    <location>
        <begin position="1"/>
        <end position="20"/>
    </location>
</feature>
<keyword evidence="1" id="KW-0175">Coiled coil</keyword>
<feature type="domain" description="PUB" evidence="3">
    <location>
        <begin position="122"/>
        <end position="193"/>
    </location>
</feature>
<evidence type="ECO:0000256" key="1">
    <source>
        <dbReference type="SAM" id="Coils"/>
    </source>
</evidence>
<reference evidence="4" key="1">
    <citation type="submission" date="2021-01" db="EMBL/GenBank/DDBJ databases">
        <authorList>
            <person name="Corre E."/>
            <person name="Pelletier E."/>
            <person name="Niang G."/>
            <person name="Scheremetjew M."/>
            <person name="Finn R."/>
            <person name="Kale V."/>
            <person name="Holt S."/>
            <person name="Cochrane G."/>
            <person name="Meng A."/>
            <person name="Brown T."/>
            <person name="Cohen L."/>
        </authorList>
    </citation>
    <scope>NUCLEOTIDE SEQUENCE</scope>
    <source>
        <strain evidence="4">Pop2</strain>
    </source>
</reference>
<proteinExistence type="predicted"/>
<dbReference type="SUPFAM" id="SSF143503">
    <property type="entry name" value="PUG domain-like"/>
    <property type="match status" value="1"/>
</dbReference>
<sequence>MKRIIQSEEDTKKKTKMDALSAAEAREAQLKKEAVIAAEREAQKKAQEEEARKKEEAELALRAEEARKLRIENERRAEEEAREADRAFVASVPRGGDGVRAQIGLIREACRSNTDGSGEKEWNTAIGALHTIFTQIMSRPEEPKFRRIRRDHPKFLEDVGRHPGGKEIFIASGFRLDNIEGVSCFFSKEPNIEHDMDGWSDWFNELKETLQIIEEEMIK</sequence>
<organism evidence="4">
    <name type="scientific">Ditylum brightwellii</name>
    <dbReference type="NCBI Taxonomy" id="49249"/>
    <lineage>
        <taxon>Eukaryota</taxon>
        <taxon>Sar</taxon>
        <taxon>Stramenopiles</taxon>
        <taxon>Ochrophyta</taxon>
        <taxon>Bacillariophyta</taxon>
        <taxon>Mediophyceae</taxon>
        <taxon>Lithodesmiophycidae</taxon>
        <taxon>Lithodesmiales</taxon>
        <taxon>Lithodesmiaceae</taxon>
        <taxon>Ditylum</taxon>
    </lineage>
</organism>
<dbReference type="GO" id="GO:0005737">
    <property type="term" value="C:cytoplasm"/>
    <property type="evidence" value="ECO:0007669"/>
    <property type="project" value="TreeGrafter"/>
</dbReference>